<feature type="region of interest" description="Disordered" evidence="1">
    <location>
        <begin position="101"/>
        <end position="130"/>
    </location>
</feature>
<evidence type="ECO:0000313" key="3">
    <source>
        <dbReference type="Proteomes" id="UP000639338"/>
    </source>
</evidence>
<gene>
    <name evidence="2" type="ORF">HCN44_006011</name>
</gene>
<dbReference type="Proteomes" id="UP000639338">
    <property type="component" value="Unassembled WGS sequence"/>
</dbReference>
<organism evidence="2 3">
    <name type="scientific">Aphidius gifuensis</name>
    <name type="common">Parasitoid wasp</name>
    <dbReference type="NCBI Taxonomy" id="684658"/>
    <lineage>
        <taxon>Eukaryota</taxon>
        <taxon>Metazoa</taxon>
        <taxon>Ecdysozoa</taxon>
        <taxon>Arthropoda</taxon>
        <taxon>Hexapoda</taxon>
        <taxon>Insecta</taxon>
        <taxon>Pterygota</taxon>
        <taxon>Neoptera</taxon>
        <taxon>Endopterygota</taxon>
        <taxon>Hymenoptera</taxon>
        <taxon>Apocrita</taxon>
        <taxon>Ichneumonoidea</taxon>
        <taxon>Braconidae</taxon>
        <taxon>Aphidiinae</taxon>
        <taxon>Aphidius</taxon>
    </lineage>
</organism>
<evidence type="ECO:0000313" key="2">
    <source>
        <dbReference type="EMBL" id="KAF7997440.1"/>
    </source>
</evidence>
<protein>
    <submittedName>
        <fullName evidence="2">Uncharacterized protein</fullName>
    </submittedName>
</protein>
<proteinExistence type="predicted"/>
<reference evidence="2 3" key="1">
    <citation type="submission" date="2020-08" db="EMBL/GenBank/DDBJ databases">
        <title>Aphidius gifuensis genome sequencing and assembly.</title>
        <authorList>
            <person name="Du Z."/>
        </authorList>
    </citation>
    <scope>NUCLEOTIDE SEQUENCE [LARGE SCALE GENOMIC DNA]</scope>
    <source>
        <strain evidence="2">YNYX2018</strain>
        <tissue evidence="2">Adults</tissue>
    </source>
</reference>
<name>A0A834Y174_APHGI</name>
<keyword evidence="3" id="KW-1185">Reference proteome</keyword>
<comment type="caution">
    <text evidence="2">The sequence shown here is derived from an EMBL/GenBank/DDBJ whole genome shotgun (WGS) entry which is preliminary data.</text>
</comment>
<accession>A0A834Y174</accession>
<sequence>MDEKTKLLFNTNNYVVLKTFDNCPIFDPDGLIQLLNKRTHEVTSVELDNNIVKTFNLAVYMSDENDNNNDKASVPNKNIENYQGDEYIDEEYLDEEFLKEQDESDSTEVFTDVNNQPSTSSGQLYHKKKPQAKWNNSADLALLALFKDNKKDYFGTSIRKKAV</sequence>
<dbReference type="EMBL" id="JACMRX010000001">
    <property type="protein sequence ID" value="KAF7997440.1"/>
    <property type="molecule type" value="Genomic_DNA"/>
</dbReference>
<evidence type="ECO:0000256" key="1">
    <source>
        <dbReference type="SAM" id="MobiDB-lite"/>
    </source>
</evidence>
<dbReference type="AlphaFoldDB" id="A0A834Y174"/>
<feature type="compositionally biased region" description="Polar residues" evidence="1">
    <location>
        <begin position="107"/>
        <end position="123"/>
    </location>
</feature>